<dbReference type="AlphaFoldDB" id="G8QSJ0"/>
<dbReference type="eggNOG" id="COG0456">
    <property type="taxonomic scope" value="Bacteria"/>
</dbReference>
<dbReference type="InterPro" id="IPR000182">
    <property type="entry name" value="GNAT_dom"/>
</dbReference>
<keyword evidence="1 4" id="KW-0808">Transferase</keyword>
<keyword evidence="5" id="KW-1185">Reference proteome</keyword>
<dbReference type="Proteomes" id="UP000005632">
    <property type="component" value="Chromosome"/>
</dbReference>
<proteinExistence type="predicted"/>
<dbReference type="InterPro" id="IPR050680">
    <property type="entry name" value="YpeA/RimI_acetyltransf"/>
</dbReference>
<feature type="domain" description="N-acetyltransferase" evidence="3">
    <location>
        <begin position="1"/>
        <end position="160"/>
    </location>
</feature>
<dbReference type="HOGENOM" id="CLU_013985_13_2_12"/>
<keyword evidence="2" id="KW-0012">Acyltransferase</keyword>
<evidence type="ECO:0000256" key="2">
    <source>
        <dbReference type="ARBA" id="ARBA00023315"/>
    </source>
</evidence>
<dbReference type="CDD" id="cd04301">
    <property type="entry name" value="NAT_SF"/>
    <property type="match status" value="1"/>
</dbReference>
<dbReference type="SUPFAM" id="SSF55729">
    <property type="entry name" value="Acyl-CoA N-acyltransferases (Nat)"/>
    <property type="match status" value="1"/>
</dbReference>
<evidence type="ECO:0000313" key="5">
    <source>
        <dbReference type="Proteomes" id="UP000005632"/>
    </source>
</evidence>
<dbReference type="PROSITE" id="PS51186">
    <property type="entry name" value="GNAT"/>
    <property type="match status" value="1"/>
</dbReference>
<dbReference type="KEGG" id="sgp:SpiGrapes_0021"/>
<gene>
    <name evidence="4" type="ordered locus">SpiGrapes_0021</name>
</gene>
<evidence type="ECO:0000259" key="3">
    <source>
        <dbReference type="PROSITE" id="PS51186"/>
    </source>
</evidence>
<sequence>MHLRLANMDDLPQLKAVYGEIVDTMHKNNIKIWDAIYPCEFFCNDIENTRLYVLEENEEIASAFALCTANAGADYVKWEDKQAKAVYVDRFGVNVKFSRKGIGSMMLKRAIALAREKGFAYVRLFVVDINEPAINLYIKNGFTRVDGIYDQIITDDITLHEFGFEIKTGL</sequence>
<dbReference type="GO" id="GO:0016747">
    <property type="term" value="F:acyltransferase activity, transferring groups other than amino-acyl groups"/>
    <property type="evidence" value="ECO:0007669"/>
    <property type="project" value="InterPro"/>
</dbReference>
<dbReference type="Gene3D" id="3.40.630.30">
    <property type="match status" value="1"/>
</dbReference>
<evidence type="ECO:0000256" key="1">
    <source>
        <dbReference type="ARBA" id="ARBA00022679"/>
    </source>
</evidence>
<dbReference type="EMBL" id="CP003155">
    <property type="protein sequence ID" value="AEV27889.1"/>
    <property type="molecule type" value="Genomic_DNA"/>
</dbReference>
<name>G8QSJ0_SPHPG</name>
<accession>G8QSJ0</accession>
<dbReference type="OrthoDB" id="9796381at2"/>
<protein>
    <submittedName>
        <fullName evidence="4">Acetyltransferase</fullName>
    </submittedName>
</protein>
<dbReference type="PANTHER" id="PTHR43420:SF12">
    <property type="entry name" value="N-ACETYLTRANSFERASE DOMAIN-CONTAINING PROTEIN"/>
    <property type="match status" value="1"/>
</dbReference>
<evidence type="ECO:0000313" key="4">
    <source>
        <dbReference type="EMBL" id="AEV27889.1"/>
    </source>
</evidence>
<dbReference type="PANTHER" id="PTHR43420">
    <property type="entry name" value="ACETYLTRANSFERASE"/>
    <property type="match status" value="1"/>
</dbReference>
<dbReference type="Pfam" id="PF00583">
    <property type="entry name" value="Acetyltransf_1"/>
    <property type="match status" value="1"/>
</dbReference>
<dbReference type="InterPro" id="IPR016181">
    <property type="entry name" value="Acyl_CoA_acyltransferase"/>
</dbReference>
<reference evidence="4 5" key="1">
    <citation type="submission" date="2011-11" db="EMBL/GenBank/DDBJ databases">
        <title>Complete sequence of Spirochaeta sp. grapes.</title>
        <authorList>
            <consortium name="US DOE Joint Genome Institute"/>
            <person name="Lucas S."/>
            <person name="Han J."/>
            <person name="Lapidus A."/>
            <person name="Cheng J.-F."/>
            <person name="Goodwin L."/>
            <person name="Pitluck S."/>
            <person name="Peters L."/>
            <person name="Ovchinnikova G."/>
            <person name="Munk A.C."/>
            <person name="Detter J.C."/>
            <person name="Han C."/>
            <person name="Tapia R."/>
            <person name="Land M."/>
            <person name="Hauser L."/>
            <person name="Kyrpides N."/>
            <person name="Ivanova N."/>
            <person name="Pagani I."/>
            <person name="Ritalahtilisa K."/>
            <person name="Loeffler F."/>
            <person name="Woyke T."/>
        </authorList>
    </citation>
    <scope>NUCLEOTIDE SEQUENCE [LARGE SCALE GENOMIC DNA]</scope>
    <source>
        <strain evidence="5">ATCC BAA-1885 / DSM 22778 / Grapes</strain>
    </source>
</reference>
<organism evidence="4 5">
    <name type="scientific">Sphaerochaeta pleomorpha (strain ATCC BAA-1885 / DSM 22778 / Grapes)</name>
    <dbReference type="NCBI Taxonomy" id="158190"/>
    <lineage>
        <taxon>Bacteria</taxon>
        <taxon>Pseudomonadati</taxon>
        <taxon>Spirochaetota</taxon>
        <taxon>Spirochaetia</taxon>
        <taxon>Spirochaetales</taxon>
        <taxon>Sphaerochaetaceae</taxon>
        <taxon>Sphaerochaeta</taxon>
    </lineage>
</organism>
<dbReference type="STRING" id="158190.SpiGrapes_0021"/>